<dbReference type="Gramene" id="LPERR06G01310.2">
    <property type="protein sequence ID" value="LPERR06G01310.2"/>
    <property type="gene ID" value="LPERR06G01310"/>
</dbReference>
<name>A0A1Y8Y406_9ORYZ</name>
<organism evidence="1 2">
    <name type="scientific">Leersia perrieri</name>
    <dbReference type="NCBI Taxonomy" id="77586"/>
    <lineage>
        <taxon>Eukaryota</taxon>
        <taxon>Viridiplantae</taxon>
        <taxon>Streptophyta</taxon>
        <taxon>Embryophyta</taxon>
        <taxon>Tracheophyta</taxon>
        <taxon>Spermatophyta</taxon>
        <taxon>Magnoliopsida</taxon>
        <taxon>Liliopsida</taxon>
        <taxon>Poales</taxon>
        <taxon>Poaceae</taxon>
        <taxon>BOP clade</taxon>
        <taxon>Oryzoideae</taxon>
        <taxon>Oryzeae</taxon>
        <taxon>Oryzinae</taxon>
        <taxon>Leersia</taxon>
    </lineage>
</organism>
<dbReference type="Proteomes" id="UP000032180">
    <property type="component" value="Chromosome 6"/>
</dbReference>
<proteinExistence type="predicted"/>
<reference evidence="1" key="3">
    <citation type="submission" date="2017-06" db="UniProtKB">
        <authorList>
            <consortium name="EnsemblPlants"/>
        </authorList>
    </citation>
    <scope>IDENTIFICATION</scope>
</reference>
<protein>
    <submittedName>
        <fullName evidence="1">Uncharacterized protein</fullName>
    </submittedName>
</protein>
<reference evidence="1 2" key="1">
    <citation type="submission" date="2012-08" db="EMBL/GenBank/DDBJ databases">
        <title>Oryza genome evolution.</title>
        <authorList>
            <person name="Wing R.A."/>
        </authorList>
    </citation>
    <scope>NUCLEOTIDE SEQUENCE</scope>
</reference>
<evidence type="ECO:0000313" key="1">
    <source>
        <dbReference type="EnsemblPlants" id="LPERR06G01310.3"/>
    </source>
</evidence>
<sequence length="7" mass="845">MIGIEPW</sequence>
<accession>A0A1Y8Y406</accession>
<evidence type="ECO:0000313" key="2">
    <source>
        <dbReference type="Proteomes" id="UP000032180"/>
    </source>
</evidence>
<dbReference type="EnsemblPlants" id="LPERR06G01310.3">
    <property type="protein sequence ID" value="LPERR06G01310.3"/>
    <property type="gene ID" value="LPERR06G01310"/>
</dbReference>
<dbReference type="EnsemblPlants" id="LPERR06G01310.2">
    <property type="protein sequence ID" value="LPERR06G01310.2"/>
    <property type="gene ID" value="LPERR06G01310"/>
</dbReference>
<reference evidence="1 2" key="2">
    <citation type="submission" date="2013-12" db="EMBL/GenBank/DDBJ databases">
        <authorList>
            <person name="Yu Y."/>
            <person name="Lee S."/>
            <person name="de Baynast K."/>
            <person name="Wissotski M."/>
            <person name="Liu L."/>
            <person name="Talag J."/>
            <person name="Goicoechea J."/>
            <person name="Angelova A."/>
            <person name="Jetty R."/>
            <person name="Kudrna D."/>
            <person name="Golser W."/>
            <person name="Rivera L."/>
            <person name="Zhang J."/>
            <person name="Wing R."/>
        </authorList>
    </citation>
    <scope>NUCLEOTIDE SEQUENCE</scope>
</reference>
<keyword evidence="2" id="KW-1185">Reference proteome</keyword>
<dbReference type="Gramene" id="LPERR06G01310.3">
    <property type="protein sequence ID" value="LPERR06G01310.3"/>
    <property type="gene ID" value="LPERR06G01310"/>
</dbReference>